<dbReference type="GO" id="GO:0003677">
    <property type="term" value="F:DNA binding"/>
    <property type="evidence" value="ECO:0007669"/>
    <property type="project" value="InterPro"/>
</dbReference>
<gene>
    <name evidence="5" type="ORF">D0866_07992</name>
</gene>
<keyword evidence="2" id="KW-0539">Nucleus</keyword>
<evidence type="ECO:0000256" key="2">
    <source>
        <dbReference type="ARBA" id="ARBA00023242"/>
    </source>
</evidence>
<evidence type="ECO:0000313" key="5">
    <source>
        <dbReference type="EMBL" id="RMY30449.1"/>
    </source>
</evidence>
<keyword evidence="1" id="KW-0479">Metal-binding</keyword>
<dbReference type="AlphaFoldDB" id="A0A3M7ASP8"/>
<proteinExistence type="predicted"/>
<dbReference type="InterPro" id="IPR001138">
    <property type="entry name" value="Zn2Cys6_DnaBD"/>
</dbReference>
<evidence type="ECO:0000256" key="1">
    <source>
        <dbReference type="ARBA" id="ARBA00022723"/>
    </source>
</evidence>
<dbReference type="InterPro" id="IPR050987">
    <property type="entry name" value="AtrR-like"/>
</dbReference>
<comment type="caution">
    <text evidence="5">The sequence shown here is derived from an EMBL/GenBank/DDBJ whole genome shotgun (WGS) entry which is preliminary data.</text>
</comment>
<accession>A0A3M7ASP8</accession>
<dbReference type="InterPro" id="IPR036864">
    <property type="entry name" value="Zn2-C6_fun-type_DNA-bd_sf"/>
</dbReference>
<dbReference type="Pfam" id="PF04082">
    <property type="entry name" value="Fungal_trans"/>
    <property type="match status" value="1"/>
</dbReference>
<dbReference type="Gene3D" id="4.10.240.10">
    <property type="entry name" value="Zn(2)-C6 fungal-type DNA-binding domain"/>
    <property type="match status" value="1"/>
</dbReference>
<dbReference type="Pfam" id="PF00172">
    <property type="entry name" value="Zn_clus"/>
    <property type="match status" value="1"/>
</dbReference>
<dbReference type="VEuPathDB" id="FungiDB:BTJ68_06301"/>
<name>A0A3M7ASP8_HORWE</name>
<dbReference type="Proteomes" id="UP000276864">
    <property type="component" value="Unassembled WGS sequence"/>
</dbReference>
<feature type="region of interest" description="Disordered" evidence="3">
    <location>
        <begin position="109"/>
        <end position="170"/>
    </location>
</feature>
<feature type="region of interest" description="Disordered" evidence="3">
    <location>
        <begin position="185"/>
        <end position="233"/>
    </location>
</feature>
<dbReference type="PROSITE" id="PS00463">
    <property type="entry name" value="ZN2_CY6_FUNGAL_1"/>
    <property type="match status" value="1"/>
</dbReference>
<dbReference type="CDD" id="cd12148">
    <property type="entry name" value="fungal_TF_MHR"/>
    <property type="match status" value="1"/>
</dbReference>
<feature type="region of interest" description="Disordered" evidence="3">
    <location>
        <begin position="864"/>
        <end position="895"/>
    </location>
</feature>
<dbReference type="SMART" id="SM00906">
    <property type="entry name" value="Fungal_trans"/>
    <property type="match status" value="1"/>
</dbReference>
<dbReference type="PANTHER" id="PTHR46910:SF4">
    <property type="entry name" value="ZN(2)-C6 FUNGAL-TYPE DOMAIN-CONTAINING PROTEIN"/>
    <property type="match status" value="1"/>
</dbReference>
<evidence type="ECO:0000259" key="4">
    <source>
        <dbReference type="PROSITE" id="PS50048"/>
    </source>
</evidence>
<reference evidence="5 6" key="1">
    <citation type="journal article" date="2018" name="BMC Genomics">
        <title>Genomic evidence for intraspecific hybridization in a clonal and extremely halotolerant yeast.</title>
        <authorList>
            <person name="Gostincar C."/>
            <person name="Stajich J.E."/>
            <person name="Zupancic J."/>
            <person name="Zalar P."/>
            <person name="Gunde-Cimerman N."/>
        </authorList>
    </citation>
    <scope>NUCLEOTIDE SEQUENCE [LARGE SCALE GENOMIC DNA]</scope>
    <source>
        <strain evidence="5 6">EXF-6651</strain>
    </source>
</reference>
<dbReference type="EMBL" id="QWIM01000847">
    <property type="protein sequence ID" value="RMY30449.1"/>
    <property type="molecule type" value="Genomic_DNA"/>
</dbReference>
<feature type="compositionally biased region" description="Low complexity" evidence="3">
    <location>
        <begin position="864"/>
        <end position="891"/>
    </location>
</feature>
<dbReference type="PROSITE" id="PS50048">
    <property type="entry name" value="ZN2_CY6_FUNGAL_2"/>
    <property type="match status" value="1"/>
</dbReference>
<dbReference type="PANTHER" id="PTHR46910">
    <property type="entry name" value="TRANSCRIPTION FACTOR PDR1"/>
    <property type="match status" value="1"/>
</dbReference>
<evidence type="ECO:0000256" key="3">
    <source>
        <dbReference type="SAM" id="MobiDB-lite"/>
    </source>
</evidence>
<evidence type="ECO:0000313" key="6">
    <source>
        <dbReference type="Proteomes" id="UP000276864"/>
    </source>
</evidence>
<protein>
    <recommendedName>
        <fullName evidence="4">Zn(2)-C6 fungal-type domain-containing protein</fullName>
    </recommendedName>
</protein>
<dbReference type="SUPFAM" id="SSF57701">
    <property type="entry name" value="Zn2/Cys6 DNA-binding domain"/>
    <property type="match status" value="1"/>
</dbReference>
<dbReference type="GO" id="GO:0006351">
    <property type="term" value="P:DNA-templated transcription"/>
    <property type="evidence" value="ECO:0007669"/>
    <property type="project" value="InterPro"/>
</dbReference>
<dbReference type="InterPro" id="IPR007219">
    <property type="entry name" value="XnlR_reg_dom"/>
</dbReference>
<feature type="compositionally biased region" description="Pro residues" evidence="3">
    <location>
        <begin position="191"/>
        <end position="201"/>
    </location>
</feature>
<organism evidence="5 6">
    <name type="scientific">Hortaea werneckii</name>
    <name type="common">Black yeast</name>
    <name type="synonym">Cladosporium werneckii</name>
    <dbReference type="NCBI Taxonomy" id="91943"/>
    <lineage>
        <taxon>Eukaryota</taxon>
        <taxon>Fungi</taxon>
        <taxon>Dikarya</taxon>
        <taxon>Ascomycota</taxon>
        <taxon>Pezizomycotina</taxon>
        <taxon>Dothideomycetes</taxon>
        <taxon>Dothideomycetidae</taxon>
        <taxon>Mycosphaerellales</taxon>
        <taxon>Teratosphaeriaceae</taxon>
        <taxon>Hortaea</taxon>
    </lineage>
</organism>
<dbReference type="SMART" id="SM00066">
    <property type="entry name" value="GAL4"/>
    <property type="match status" value="1"/>
</dbReference>
<feature type="domain" description="Zn(2)-C6 fungal-type" evidence="4">
    <location>
        <begin position="234"/>
        <end position="264"/>
    </location>
</feature>
<feature type="compositionally biased region" description="Polar residues" evidence="3">
    <location>
        <begin position="208"/>
        <end position="217"/>
    </location>
</feature>
<feature type="compositionally biased region" description="Basic residues" evidence="3">
    <location>
        <begin position="139"/>
        <end position="152"/>
    </location>
</feature>
<dbReference type="GO" id="GO:0008270">
    <property type="term" value="F:zinc ion binding"/>
    <property type="evidence" value="ECO:0007669"/>
    <property type="project" value="InterPro"/>
</dbReference>
<dbReference type="GO" id="GO:0000981">
    <property type="term" value="F:DNA-binding transcription factor activity, RNA polymerase II-specific"/>
    <property type="evidence" value="ECO:0007669"/>
    <property type="project" value="InterPro"/>
</dbReference>
<dbReference type="CDD" id="cd00067">
    <property type="entry name" value="GAL4"/>
    <property type="match status" value="1"/>
</dbReference>
<sequence length="1076" mass="118021">MLIGAKFYEVDPLEIKGAGGRSDCYADDNKNNTGLRTFERHAPKHRLIRESDRNALNVLKEVIFHILGIDIASSDFNSQDIFCRIVDTKATERLRNLRSTLAIFGTTKAEAASPPPFRPGLGRNAPHTAASTVEVPVATKHKRHGTRRKMPSIKRGPDDDNDGGQHHAQQQYNASLAQELAAAAAMATAPAAPPAAAPPPTGHATHGLPTSTVSTNDGPPPRKRNTGSTRTGQACDRCKIRKIRCDATPGGCTPCRQNGSECRTTDRITGRQMARGQVEQLEHEVTGLKMWVAELQSQIRAQGQDPVASPAGVSGDVYGVMPLSQPSERQTVAGESAYATYAGGLESKTTRDEGRENASQGSLLPEFRQGCIGDNYLGVASSNNWLSPIEGTSLALFGTKIDLAEFLPPSPNAEADGLSYENFLKHAFNKSSPRPPKPELPSFEEYKMYADIYFVGIQPFIPILHKPDFMSMVGKMYSQNHEPNAAEETMIHMVLAIMFFQWSARNPSGSEQFRVSSFQHYHYALSIVPQLMSSHQIQDIQALALICSYLRSQPRPGAAWMFTNLVMGLAVESGLHRSNKAWPSTAAEKDRHLVEMRKRIFWSILLLHVAISGKLGRPMPLRSEDFDIEIPEAVDDTTPSESTSLPKWKRCSFRAGIQGFKLLKILMNVYSTIYSIRNAGEPYEVRVRQLEKDLETFQNNVPPELAGGPQTREEDRVSALYLQLSKIECDLLLHHPSLNRSSNSQTAAANLELCLNASNKMLTVAVQLKRLKSLDTTWFYTTDFLAAIFTTLFAFYEKRESLTQEDVGKLRDDMEKWLEVMGEVGELLGTGPKLEAAIRNIVDYSLTHINRRLAEQTASAASAAIASEAQQHSLNPQQQQSTQQHQPQSFSGQDYYATSTHYPYQAAESNSNQYQQNPATAMQHYDGSAYNAEGMQHNIEAQLNAELNNANTHSSQHQTPSNFAMAFQPPPQLPSHATFTSQPPFPSGSAAWRHFADNMMVPTLQHAAADLHQFPAATANMGALQTTGGDGTGSGLSAPMAAAATFGEMQMPTDPTQTWPGIAIQYGMGTGHGGGD</sequence>